<evidence type="ECO:0000313" key="3">
    <source>
        <dbReference type="EMBL" id="GKU92859.1"/>
    </source>
</evidence>
<accession>A0AAV5I6A7</accession>
<dbReference type="InterPro" id="IPR000477">
    <property type="entry name" value="RT_dom"/>
</dbReference>
<protein>
    <recommendedName>
        <fullName evidence="2">Reverse transcriptase domain-containing protein</fullName>
    </recommendedName>
</protein>
<proteinExistence type="predicted"/>
<dbReference type="Proteomes" id="UP001054252">
    <property type="component" value="Unassembled WGS sequence"/>
</dbReference>
<dbReference type="PANTHER" id="PTHR46890">
    <property type="entry name" value="NON-LTR RETROLELEMENT REVERSE TRANSCRIPTASE-LIKE PROTEIN-RELATED"/>
    <property type="match status" value="1"/>
</dbReference>
<sequence>MEITKLKEGVMKHFQELFTEDDWERPILEGIEFKKVTLEQNITLTTQFMEKEVKEAVWDCDSSKAPVPNGFNFGFLKAMWEIVKDDVVKFIEDFHTSGRLVKGSNASFIVLIPKKENPVRIEDYRPISLIRCMYKIIAKLLANKMKKVMEGLISEQQSAFIQGRELMHSVVMANETINEIKKKKKSLIFKIDFEKAYNKDRINYNKSKLYGMNIEEEVSQHWAIFLNCKTEGQNRGSRWWKDVRKINELIEGKRDWVKSGFKLVIGDSAKTKHGAANGRMDRWFMEMEIKMEEKIISKGTGPRNIASKHHTKCANSKRR</sequence>
<keyword evidence="4" id="KW-1185">Reference proteome</keyword>
<dbReference type="PANTHER" id="PTHR46890:SF50">
    <property type="entry name" value="RNA-DIRECTED DNA POLYMERASE, EUKARYOTA, REVERSE TRANSCRIPTASE ZINC-BINDING DOMAIN PROTEIN-RELATED"/>
    <property type="match status" value="1"/>
</dbReference>
<feature type="region of interest" description="Disordered" evidence="1">
    <location>
        <begin position="300"/>
        <end position="319"/>
    </location>
</feature>
<feature type="compositionally biased region" description="Basic residues" evidence="1">
    <location>
        <begin position="306"/>
        <end position="319"/>
    </location>
</feature>
<dbReference type="InterPro" id="IPR052343">
    <property type="entry name" value="Retrotransposon-Effector_Assoc"/>
</dbReference>
<dbReference type="Pfam" id="PF00078">
    <property type="entry name" value="RVT_1"/>
    <property type="match status" value="1"/>
</dbReference>
<evidence type="ECO:0000259" key="2">
    <source>
        <dbReference type="Pfam" id="PF00078"/>
    </source>
</evidence>
<organism evidence="3 4">
    <name type="scientific">Rubroshorea leprosula</name>
    <dbReference type="NCBI Taxonomy" id="152421"/>
    <lineage>
        <taxon>Eukaryota</taxon>
        <taxon>Viridiplantae</taxon>
        <taxon>Streptophyta</taxon>
        <taxon>Embryophyta</taxon>
        <taxon>Tracheophyta</taxon>
        <taxon>Spermatophyta</taxon>
        <taxon>Magnoliopsida</taxon>
        <taxon>eudicotyledons</taxon>
        <taxon>Gunneridae</taxon>
        <taxon>Pentapetalae</taxon>
        <taxon>rosids</taxon>
        <taxon>malvids</taxon>
        <taxon>Malvales</taxon>
        <taxon>Dipterocarpaceae</taxon>
        <taxon>Rubroshorea</taxon>
    </lineage>
</organism>
<evidence type="ECO:0000256" key="1">
    <source>
        <dbReference type="SAM" id="MobiDB-lite"/>
    </source>
</evidence>
<feature type="domain" description="Reverse transcriptase" evidence="2">
    <location>
        <begin position="112"/>
        <end position="237"/>
    </location>
</feature>
<gene>
    <name evidence="3" type="ORF">SLEP1_g6527</name>
</gene>
<evidence type="ECO:0000313" key="4">
    <source>
        <dbReference type="Proteomes" id="UP001054252"/>
    </source>
</evidence>
<name>A0AAV5I6A7_9ROSI</name>
<reference evidence="3 4" key="1">
    <citation type="journal article" date="2021" name="Commun. Biol.">
        <title>The genome of Shorea leprosula (Dipterocarpaceae) highlights the ecological relevance of drought in aseasonal tropical rainforests.</title>
        <authorList>
            <person name="Ng K.K.S."/>
            <person name="Kobayashi M.J."/>
            <person name="Fawcett J.A."/>
            <person name="Hatakeyama M."/>
            <person name="Paape T."/>
            <person name="Ng C.H."/>
            <person name="Ang C.C."/>
            <person name="Tnah L.H."/>
            <person name="Lee C.T."/>
            <person name="Nishiyama T."/>
            <person name="Sese J."/>
            <person name="O'Brien M.J."/>
            <person name="Copetti D."/>
            <person name="Mohd Noor M.I."/>
            <person name="Ong R.C."/>
            <person name="Putra M."/>
            <person name="Sireger I.Z."/>
            <person name="Indrioko S."/>
            <person name="Kosugi Y."/>
            <person name="Izuno A."/>
            <person name="Isagi Y."/>
            <person name="Lee S.L."/>
            <person name="Shimizu K.K."/>
        </authorList>
    </citation>
    <scope>NUCLEOTIDE SEQUENCE [LARGE SCALE GENOMIC DNA]</scope>
    <source>
        <strain evidence="3">214</strain>
    </source>
</reference>
<comment type="caution">
    <text evidence="3">The sequence shown here is derived from an EMBL/GenBank/DDBJ whole genome shotgun (WGS) entry which is preliminary data.</text>
</comment>
<dbReference type="AlphaFoldDB" id="A0AAV5I6A7"/>
<dbReference type="EMBL" id="BPVZ01000006">
    <property type="protein sequence ID" value="GKU92859.1"/>
    <property type="molecule type" value="Genomic_DNA"/>
</dbReference>